<dbReference type="Pfam" id="PF19528">
    <property type="entry name" value="DUF6056"/>
    <property type="match status" value="1"/>
</dbReference>
<evidence type="ECO:0000256" key="1">
    <source>
        <dbReference type="SAM" id="Phobius"/>
    </source>
</evidence>
<keyword evidence="3" id="KW-1185">Reference proteome</keyword>
<protein>
    <submittedName>
        <fullName evidence="2">DUF6056 family protein</fullName>
    </submittedName>
</protein>
<proteinExistence type="predicted"/>
<feature type="transmembrane region" description="Helical" evidence="1">
    <location>
        <begin position="141"/>
        <end position="160"/>
    </location>
</feature>
<sequence length="480" mass="51910">MTMGIDRHHRLEAAQWLAVLVLLLPYLLLSLFAQPAQDDFCYATWLSDRSFFDNQLWVYQEKGGRYVATFLLNLSEIGGAFEHIYPALVVAGLALTVLALWTLFTAMNASSAGALRPRDLLWLSLAVLLLILSKSDTPAQIFYWLPGLFSYQFGVLLLIAASSASIRLLKGAGGRSAFWAGAVLLVAVLLLPGVNELFVPFSLALVGSLVLVAFARGSPARWLFALALALLVATSLVSVLAPGNMARVGWESAEGRQNIVGAAAASLEWSLLRTLRWMSDVSLFALAIPAALLLGAHHVAPGRLLPLVQDRTAWVKVALLGVALWATVFVVALPVVYALGGLPYNRIINTAYTLFLLVWIALACLLANEFLRWRSIAPRSLLLASAAGIALSVAGSQNFLDAVREVVHLPETMRQIEARRQAILAADVGGVLNLAPLRPQPAFVMMGDITTDPGHWTNDCYARYLGVPAVRLSEDGAVRP</sequence>
<evidence type="ECO:0000313" key="3">
    <source>
        <dbReference type="Proteomes" id="UP001597371"/>
    </source>
</evidence>
<feature type="transmembrane region" description="Helical" evidence="1">
    <location>
        <begin position="351"/>
        <end position="368"/>
    </location>
</feature>
<accession>A0ABW5CJN0</accession>
<keyword evidence="1" id="KW-0812">Transmembrane</keyword>
<reference evidence="3" key="1">
    <citation type="journal article" date="2019" name="Int. J. Syst. Evol. Microbiol.">
        <title>The Global Catalogue of Microorganisms (GCM) 10K type strain sequencing project: providing services to taxonomists for standard genome sequencing and annotation.</title>
        <authorList>
            <consortium name="The Broad Institute Genomics Platform"/>
            <consortium name="The Broad Institute Genome Sequencing Center for Infectious Disease"/>
            <person name="Wu L."/>
            <person name="Ma J."/>
        </authorList>
    </citation>
    <scope>NUCLEOTIDE SEQUENCE [LARGE SCALE GENOMIC DNA]</scope>
    <source>
        <strain evidence="3">ZS-35-S2</strain>
    </source>
</reference>
<feature type="transmembrane region" description="Helical" evidence="1">
    <location>
        <begin position="222"/>
        <end position="241"/>
    </location>
</feature>
<feature type="transmembrane region" description="Helical" evidence="1">
    <location>
        <begin position="197"/>
        <end position="215"/>
    </location>
</feature>
<feature type="transmembrane region" description="Helical" evidence="1">
    <location>
        <begin position="119"/>
        <end position="135"/>
    </location>
</feature>
<gene>
    <name evidence="2" type="ORF">ACFSKQ_08580</name>
</gene>
<keyword evidence="1" id="KW-0472">Membrane</keyword>
<feature type="transmembrane region" description="Helical" evidence="1">
    <location>
        <begin position="317"/>
        <end position="339"/>
    </location>
</feature>
<evidence type="ECO:0000313" key="2">
    <source>
        <dbReference type="EMBL" id="MFD2237519.1"/>
    </source>
</evidence>
<dbReference type="Proteomes" id="UP001597371">
    <property type="component" value="Unassembled WGS sequence"/>
</dbReference>
<feature type="transmembrane region" description="Helical" evidence="1">
    <location>
        <begin position="172"/>
        <end position="191"/>
    </location>
</feature>
<comment type="caution">
    <text evidence="2">The sequence shown here is derived from an EMBL/GenBank/DDBJ whole genome shotgun (WGS) entry which is preliminary data.</text>
</comment>
<dbReference type="RefSeq" id="WP_209737662.1">
    <property type="nucleotide sequence ID" value="NZ_CP072611.1"/>
</dbReference>
<dbReference type="EMBL" id="JBHUIJ010000009">
    <property type="protein sequence ID" value="MFD2237519.1"/>
    <property type="molecule type" value="Genomic_DNA"/>
</dbReference>
<dbReference type="InterPro" id="IPR045691">
    <property type="entry name" value="DUF6056"/>
</dbReference>
<organism evidence="2 3">
    <name type="scientific">Aureimonas populi</name>
    <dbReference type="NCBI Taxonomy" id="1701758"/>
    <lineage>
        <taxon>Bacteria</taxon>
        <taxon>Pseudomonadati</taxon>
        <taxon>Pseudomonadota</taxon>
        <taxon>Alphaproteobacteria</taxon>
        <taxon>Hyphomicrobiales</taxon>
        <taxon>Aurantimonadaceae</taxon>
        <taxon>Aureimonas</taxon>
    </lineage>
</organism>
<keyword evidence="1" id="KW-1133">Transmembrane helix</keyword>
<name>A0ABW5CJN0_9HYPH</name>
<feature type="transmembrane region" description="Helical" evidence="1">
    <location>
        <begin position="84"/>
        <end position="107"/>
    </location>
</feature>
<feature type="transmembrane region" description="Helical" evidence="1">
    <location>
        <begin position="277"/>
        <end position="296"/>
    </location>
</feature>